<name>A0ACD3RE31_LARCR</name>
<sequence length="212" mass="23222">MAVQAALVYSLQMTGGVITLHNNNVCDLHEVSATASLSGEISEDTNDTPQCEMMDSEVSVLLHCAAWSGLLESQVQVELSESFNRKTDPALERQIEEVWTERVSKEPWLFNGSKFRLHSFCLASSSSVSPKHPSCTRSLVDRAEDQKVECTSDFAAQNSCHIPVDQAENTDHQEAAPLPHSETRPDMLQGLPGNKLVVSSDGAPSAWRGRVQ</sequence>
<proteinExistence type="predicted"/>
<organism evidence="1 2">
    <name type="scientific">Larimichthys crocea</name>
    <name type="common">Large yellow croaker</name>
    <name type="synonym">Pseudosciaena crocea</name>
    <dbReference type="NCBI Taxonomy" id="215358"/>
    <lineage>
        <taxon>Eukaryota</taxon>
        <taxon>Metazoa</taxon>
        <taxon>Chordata</taxon>
        <taxon>Craniata</taxon>
        <taxon>Vertebrata</taxon>
        <taxon>Euteleostomi</taxon>
        <taxon>Actinopterygii</taxon>
        <taxon>Neopterygii</taxon>
        <taxon>Teleostei</taxon>
        <taxon>Neoteleostei</taxon>
        <taxon>Acanthomorphata</taxon>
        <taxon>Eupercaria</taxon>
        <taxon>Sciaenidae</taxon>
        <taxon>Larimichthys</taxon>
    </lineage>
</organism>
<evidence type="ECO:0000313" key="1">
    <source>
        <dbReference type="EMBL" id="TMS17857.1"/>
    </source>
</evidence>
<reference evidence="1" key="1">
    <citation type="submission" date="2018-11" db="EMBL/GenBank/DDBJ databases">
        <title>The sequence and de novo assembly of Larimichthys crocea genome using PacBio and Hi-C technologies.</title>
        <authorList>
            <person name="Xu P."/>
            <person name="Chen B."/>
            <person name="Zhou Z."/>
            <person name="Ke Q."/>
            <person name="Wu Y."/>
            <person name="Bai H."/>
            <person name="Pu F."/>
        </authorList>
    </citation>
    <scope>NUCLEOTIDE SEQUENCE</scope>
    <source>
        <tissue evidence="1">Muscle</tissue>
    </source>
</reference>
<accession>A0ACD3RE31</accession>
<comment type="caution">
    <text evidence="1">The sequence shown here is derived from an EMBL/GenBank/DDBJ whole genome shotgun (WGS) entry which is preliminary data.</text>
</comment>
<dbReference type="Proteomes" id="UP000793456">
    <property type="component" value="Chromosome VII"/>
</dbReference>
<evidence type="ECO:0000313" key="2">
    <source>
        <dbReference type="Proteomes" id="UP000793456"/>
    </source>
</evidence>
<protein>
    <submittedName>
        <fullName evidence="1">Uncharacterized protein</fullName>
    </submittedName>
</protein>
<keyword evidence="2" id="KW-1185">Reference proteome</keyword>
<gene>
    <name evidence="1" type="ORF">E3U43_001926</name>
</gene>
<dbReference type="EMBL" id="CM011680">
    <property type="protein sequence ID" value="TMS17857.1"/>
    <property type="molecule type" value="Genomic_DNA"/>
</dbReference>